<dbReference type="SUPFAM" id="SSF53335">
    <property type="entry name" value="S-adenosyl-L-methionine-dependent methyltransferases"/>
    <property type="match status" value="1"/>
</dbReference>
<dbReference type="AlphaFoldDB" id="A0A2S0MZI8"/>
<dbReference type="RefSeq" id="WP_106446272.1">
    <property type="nucleotide sequence ID" value="NZ_CP027669.1"/>
</dbReference>
<evidence type="ECO:0000313" key="1">
    <source>
        <dbReference type="EMBL" id="AVO41295.1"/>
    </source>
</evidence>
<dbReference type="GO" id="GO:0008168">
    <property type="term" value="F:methyltransferase activity"/>
    <property type="evidence" value="ECO:0007669"/>
    <property type="project" value="UniProtKB-KW"/>
</dbReference>
<evidence type="ECO:0000313" key="2">
    <source>
        <dbReference type="Proteomes" id="UP000239326"/>
    </source>
</evidence>
<dbReference type="GO" id="GO:0032259">
    <property type="term" value="P:methylation"/>
    <property type="evidence" value="ECO:0007669"/>
    <property type="project" value="UniProtKB-KW"/>
</dbReference>
<dbReference type="InterPro" id="IPR029063">
    <property type="entry name" value="SAM-dependent_MTases_sf"/>
</dbReference>
<sequence length="202" mass="22975">MKSAQAEVFDEAYYQRFYFDKKTSVVDPGHVERLGAFVCSYLQYLRVPVQRVLDMGCGIGLWRDVVARHFPHATYHGVELSPYLCERFGWEQGSVVDYRASAPYDLVICQGVLPYLDAADLKRAMHSLGLLCSGALYLEAVSREDWEQDILDENLTDPRMFRHRAALYRRGLEPNYTALGGGLWLSRQAEVPLFALESLSNA</sequence>
<dbReference type="Pfam" id="PF13489">
    <property type="entry name" value="Methyltransf_23"/>
    <property type="match status" value="1"/>
</dbReference>
<dbReference type="EMBL" id="CP027669">
    <property type="protein sequence ID" value="AVO41295.1"/>
    <property type="molecule type" value="Genomic_DNA"/>
</dbReference>
<dbReference type="OrthoDB" id="9801609at2"/>
<keyword evidence="1" id="KW-0489">Methyltransferase</keyword>
<accession>A0A2S0MZI8</accession>
<reference evidence="1 2" key="1">
    <citation type="submission" date="2018-03" db="EMBL/GenBank/DDBJ databases">
        <title>Genome sequencing of Simplicispira sp.</title>
        <authorList>
            <person name="Kim S.-J."/>
            <person name="Heo J."/>
            <person name="Kwon S.-W."/>
        </authorList>
    </citation>
    <scope>NUCLEOTIDE SEQUENCE [LARGE SCALE GENOMIC DNA]</scope>
    <source>
        <strain evidence="1 2">SC1-8</strain>
    </source>
</reference>
<gene>
    <name evidence="1" type="ORF">C6571_08325</name>
</gene>
<name>A0A2S0MZI8_9BURK</name>
<dbReference type="Proteomes" id="UP000239326">
    <property type="component" value="Chromosome"/>
</dbReference>
<dbReference type="KEGG" id="simp:C6571_08325"/>
<proteinExistence type="predicted"/>
<keyword evidence="1" id="KW-0808">Transferase</keyword>
<protein>
    <submittedName>
        <fullName evidence="1">Methyltransferase type 11</fullName>
    </submittedName>
</protein>
<keyword evidence="2" id="KW-1185">Reference proteome</keyword>
<dbReference type="Gene3D" id="3.40.50.150">
    <property type="entry name" value="Vaccinia Virus protein VP39"/>
    <property type="match status" value="1"/>
</dbReference>
<organism evidence="1 2">
    <name type="scientific">Simplicispira suum</name>
    <dbReference type="NCBI Taxonomy" id="2109915"/>
    <lineage>
        <taxon>Bacteria</taxon>
        <taxon>Pseudomonadati</taxon>
        <taxon>Pseudomonadota</taxon>
        <taxon>Betaproteobacteria</taxon>
        <taxon>Burkholderiales</taxon>
        <taxon>Comamonadaceae</taxon>
        <taxon>Simplicispira</taxon>
    </lineage>
</organism>